<feature type="compositionally biased region" description="Basic and acidic residues" evidence="1">
    <location>
        <begin position="365"/>
        <end position="377"/>
    </location>
</feature>
<evidence type="ECO:0000256" key="1">
    <source>
        <dbReference type="SAM" id="MobiDB-lite"/>
    </source>
</evidence>
<feature type="region of interest" description="Disordered" evidence="1">
    <location>
        <begin position="138"/>
        <end position="178"/>
    </location>
</feature>
<evidence type="ECO:0000313" key="4">
    <source>
        <dbReference type="Proteomes" id="UP001215712"/>
    </source>
</evidence>
<feature type="domain" description="Subtelomeric hrmA-associated cluster protein AFUB-079030/YDR124W-like helical bundle" evidence="2">
    <location>
        <begin position="179"/>
        <end position="314"/>
    </location>
</feature>
<feature type="region of interest" description="Disordered" evidence="1">
    <location>
        <begin position="1"/>
        <end position="40"/>
    </location>
</feature>
<dbReference type="Pfam" id="PF11001">
    <property type="entry name" value="AFUB_07903_YDR124W_hel"/>
    <property type="match status" value="1"/>
</dbReference>
<reference evidence="3" key="2">
    <citation type="submission" date="2023-01" db="EMBL/GenBank/DDBJ databases">
        <authorList>
            <person name="Petersen C."/>
        </authorList>
    </citation>
    <scope>NUCLEOTIDE SEQUENCE</scope>
    <source>
        <strain evidence="3">IBT 17514</strain>
    </source>
</reference>
<dbReference type="InterPro" id="IPR021264">
    <property type="entry name" value="AFUB_079030/YDR124W-like"/>
</dbReference>
<name>A0AAD6HGF1_9EURO</name>
<dbReference type="PANTHER" id="PTHR36102:SF4">
    <property type="entry name" value="YDR124W-LIKE HELICAL BUNDLE DOMAIN-CONTAINING PROTEIN"/>
    <property type="match status" value="1"/>
</dbReference>
<dbReference type="AlphaFoldDB" id="A0AAD6HGF1"/>
<feature type="compositionally biased region" description="Pro residues" evidence="1">
    <location>
        <begin position="165"/>
        <end position="174"/>
    </location>
</feature>
<feature type="compositionally biased region" description="Polar residues" evidence="1">
    <location>
        <begin position="383"/>
        <end position="410"/>
    </location>
</feature>
<feature type="compositionally biased region" description="Pro residues" evidence="1">
    <location>
        <begin position="415"/>
        <end position="425"/>
    </location>
</feature>
<sequence length="467" mass="52358">MDLNRHLGMGESLERRHSDTSSVPHSHQMTVPSSQSQASNLEFPHPHFAVIYLDHNGKLQVEASPSIAGCGGAIFTPDVTDRFMEMASPNPQPSMQFPKILMSNITDPTQTSPAPWGMQPSLGWMQPGPARPADLIPCEWQSHQTRRKRRDLKRAGMARPRPKSASPPPTPPPGRSVLRIGNRDLLRRYYEKAFEDFQQLNCRAIAKSYIKLVEPRKQVHFPYNGRKVIAGVSQRVDPELTKPGWWPADVLHREPDHLLKRDRLRLLVHILCELKDSHGVTAHKLCEAGQDVRRQISPAHRLQVLDEIYFVRQMEERYLNGDIDGNTLVQVTHTHLPEASYQDDEMSNGVHTTPISALDTVDDKQDLADYHGPHPDDSDQFPIANSQGLPLSPATSESSGPHSPTTTGYNSYPVGMPPTMLPQEPPKSSKPMPPDPNSIPGHYAQPYVPEKTTGYWPNMPSMPQFGY</sequence>
<protein>
    <recommendedName>
        <fullName evidence="2">Subtelomeric hrmA-associated cluster protein AFUB-079030/YDR124W-like helical bundle domain-containing protein</fullName>
    </recommendedName>
</protein>
<evidence type="ECO:0000313" key="3">
    <source>
        <dbReference type="EMBL" id="KAJ5712735.1"/>
    </source>
</evidence>
<organism evidence="3 4">
    <name type="scientific">Penicillium malachiteum</name>
    <dbReference type="NCBI Taxonomy" id="1324776"/>
    <lineage>
        <taxon>Eukaryota</taxon>
        <taxon>Fungi</taxon>
        <taxon>Dikarya</taxon>
        <taxon>Ascomycota</taxon>
        <taxon>Pezizomycotina</taxon>
        <taxon>Eurotiomycetes</taxon>
        <taxon>Eurotiomycetidae</taxon>
        <taxon>Eurotiales</taxon>
        <taxon>Aspergillaceae</taxon>
        <taxon>Penicillium</taxon>
    </lineage>
</organism>
<dbReference type="Proteomes" id="UP001215712">
    <property type="component" value="Unassembled WGS sequence"/>
</dbReference>
<accession>A0AAD6HGF1</accession>
<dbReference type="PANTHER" id="PTHR36102">
    <property type="entry name" value="CHROMOSOME 10, WHOLE GENOME SHOTGUN SEQUENCE"/>
    <property type="match status" value="1"/>
</dbReference>
<evidence type="ECO:0000259" key="2">
    <source>
        <dbReference type="Pfam" id="PF11001"/>
    </source>
</evidence>
<feature type="compositionally biased region" description="Polar residues" evidence="1">
    <location>
        <begin position="20"/>
        <end position="40"/>
    </location>
</feature>
<feature type="region of interest" description="Disordered" evidence="1">
    <location>
        <begin position="365"/>
        <end position="446"/>
    </location>
</feature>
<reference evidence="3" key="1">
    <citation type="journal article" date="2023" name="IMA Fungus">
        <title>Comparative genomic study of the Penicillium genus elucidates a diverse pangenome and 15 lateral gene transfer events.</title>
        <authorList>
            <person name="Petersen C."/>
            <person name="Sorensen T."/>
            <person name="Nielsen M.R."/>
            <person name="Sondergaard T.E."/>
            <person name="Sorensen J.L."/>
            <person name="Fitzpatrick D.A."/>
            <person name="Frisvad J.C."/>
            <person name="Nielsen K.L."/>
        </authorList>
    </citation>
    <scope>NUCLEOTIDE SEQUENCE</scope>
    <source>
        <strain evidence="3">IBT 17514</strain>
    </source>
</reference>
<keyword evidence="4" id="KW-1185">Reference proteome</keyword>
<dbReference type="EMBL" id="JAQJAN010000013">
    <property type="protein sequence ID" value="KAJ5712735.1"/>
    <property type="molecule type" value="Genomic_DNA"/>
</dbReference>
<proteinExistence type="predicted"/>
<dbReference type="InterPro" id="IPR047092">
    <property type="entry name" value="AFUB_07903/YDR124W-like_hel"/>
</dbReference>
<gene>
    <name evidence="3" type="ORF">N7493_009203</name>
</gene>
<comment type="caution">
    <text evidence="3">The sequence shown here is derived from an EMBL/GenBank/DDBJ whole genome shotgun (WGS) entry which is preliminary data.</text>
</comment>